<evidence type="ECO:0000313" key="2">
    <source>
        <dbReference type="Proteomes" id="UP000283512"/>
    </source>
</evidence>
<evidence type="ECO:0000313" key="1">
    <source>
        <dbReference type="EMBL" id="RHH92831.1"/>
    </source>
</evidence>
<organism evidence="1 2">
    <name type="scientific">Bacteroides caccae</name>
    <dbReference type="NCBI Taxonomy" id="47678"/>
    <lineage>
        <taxon>Bacteria</taxon>
        <taxon>Pseudomonadati</taxon>
        <taxon>Bacteroidota</taxon>
        <taxon>Bacteroidia</taxon>
        <taxon>Bacteroidales</taxon>
        <taxon>Bacteroidaceae</taxon>
        <taxon>Bacteroides</taxon>
    </lineage>
</organism>
<comment type="caution">
    <text evidence="1">The sequence shown here is derived from an EMBL/GenBank/DDBJ whole genome shotgun (WGS) entry which is preliminary data.</text>
</comment>
<reference evidence="1 2" key="1">
    <citation type="submission" date="2018-08" db="EMBL/GenBank/DDBJ databases">
        <title>A genome reference for cultivated species of the human gut microbiota.</title>
        <authorList>
            <person name="Zou Y."/>
            <person name="Xue W."/>
            <person name="Luo G."/>
        </authorList>
    </citation>
    <scope>NUCLEOTIDE SEQUENCE [LARGE SCALE GENOMIC DNA]</scope>
    <source>
        <strain evidence="1 2">AM16-49B</strain>
    </source>
</reference>
<gene>
    <name evidence="1" type="ORF">DW190_06070</name>
</gene>
<dbReference type="RefSeq" id="WP_118067131.1">
    <property type="nucleotide sequence ID" value="NZ_QRKD01000003.1"/>
</dbReference>
<dbReference type="EMBL" id="QRKD01000003">
    <property type="protein sequence ID" value="RHH92831.1"/>
    <property type="molecule type" value="Genomic_DNA"/>
</dbReference>
<sequence length="1364" mass="155845">MGLISYIKGVYYDHRIEKADELLHNGKECEAEEIYKELLGKQYTAVNKLASLYYAQFLRAGNEEDTNKEIHLFKCIKSLSSQGNNNYDIKSYNSTVDTTVRTMLSRANALFNVAKYQKCLDLMSAVNNSDSKSSDSINLACEANIMLLISKIKTISVSSIEFKTSLNQLNLEFNSLGKSIKRCEQTVELFAKELIDGKRYLAANKLLESITNRNHKDVCLSNAACIIDQKDTEASSNDLKEVVSKYGKELSINYSQKSDECIRFFNQCWKVSSSDQFVMDVLTAKKTAFLQEEIIKNILSNHTAYLSKPSLKKLFIDWIQKFSDKIESLTLTEKIHNLGYDVKEYYLKKVQEVISSLNNEDKLPYINHALTLFRNNTTMLIKKLEIARWYVSHNKNDEAIVLADEIGNLITGACLVKAEALFNKAKVETDLDRRVKLLRESLSSITSTTGTGSSKLIESVNELFIDTAELYYSVKDSDKAYAILHEQSNLGSERSQNLISCYRLKEITGLNAENKEEYIEKVITEIATFNNPSRLNDTSYQNIWDELSIVTLNKIQSLSNQEAINLLERYINRVDKEFTDKTIVKKRKANVIKELIKRKYLIARESELASNFTSAANIYHEISTLEAKKIPTLAVLRFILCKLKDYQNSDILNHKDNIYSVMRKASDTFMTEKKDIAYRFALILLKSGDIDESLSVLSEFLPEETYLKKACEQGYIAKALSKLDEFNHNLELIKNREMSSDDAIYFINHMLDYAEEIKPVLEISRPVLSRYRNKIKNYAISKLFDEGKYNVAFEKLKKVHSDYLDNLTVLRNIAIVCLNMAESEQLNDSNYKEVISVWLTAIYQEKLFIKSLDYTSWDNSFTFSLYDAFGHFNENTVGNLPENVILEYDSDEKVVMIKEVQRSLLDRFEAAISENQKYHIFFTEQKSSMDALVELNLDIKCKLVAPYLASSSEDIFEDITEALEHDRKEGYDNWEDVLAVGVDYGLQNSIYNDFKTANQYFSECIEALDSMQITKTKNAFIQSKLSLIQRFNKKYKALLSYTSSKISSLSAENKADFKNGFGQYSVVCNELKDVTLSYSFSNYVMRYVVEEVNEKRMSKEDASECILTVHLLDKTNTRVNDNLATLLSLLMQEYAQEGRSTALTSIKNILSKTRSCDSSLDNDLVEQLAILALISDHEDRLSAISSGISSYSSGTSTFAQKLNAKVTEVKVNKELNEIVERVNNNSINKSQALTKVYDIYCKYPNNSRICENLSTLCNMCIMEYVIGDKYGKSGVKSILDKLKINKSAEFNKHCSVFKKTHNEIWNQLPFDAQQLLKGAGLSYGQTLNDKGYALKEGLEYYRSLGGFSLSTFDDDIFSILHHHH</sequence>
<name>A0A414YZ45_9BACE</name>
<dbReference type="Proteomes" id="UP000283512">
    <property type="component" value="Unassembled WGS sequence"/>
</dbReference>
<protein>
    <submittedName>
        <fullName evidence="1">Uncharacterized protein</fullName>
    </submittedName>
</protein>
<proteinExistence type="predicted"/>
<accession>A0A414YZ45</accession>